<feature type="domain" description="Transcription regulator PadR C-terminal" evidence="2">
    <location>
        <begin position="94"/>
        <end position="174"/>
    </location>
</feature>
<name>A0ABN2L121_9MICO</name>
<keyword evidence="4" id="KW-1185">Reference proteome</keyword>
<dbReference type="Pfam" id="PF10400">
    <property type="entry name" value="Vir_act_alpha_C"/>
    <property type="match status" value="1"/>
</dbReference>
<dbReference type="Gene3D" id="6.10.140.190">
    <property type="match status" value="1"/>
</dbReference>
<comment type="caution">
    <text evidence="3">The sequence shown here is derived from an EMBL/GenBank/DDBJ whole genome shotgun (WGS) entry which is preliminary data.</text>
</comment>
<dbReference type="SUPFAM" id="SSF46785">
    <property type="entry name" value="Winged helix' DNA-binding domain"/>
    <property type="match status" value="1"/>
</dbReference>
<protein>
    <submittedName>
        <fullName evidence="3">PadR family transcriptional regulator</fullName>
    </submittedName>
</protein>
<dbReference type="Proteomes" id="UP001501475">
    <property type="component" value="Unassembled WGS sequence"/>
</dbReference>
<organism evidence="3 4">
    <name type="scientific">Nostocoides vanveenii</name>
    <dbReference type="NCBI Taxonomy" id="330835"/>
    <lineage>
        <taxon>Bacteria</taxon>
        <taxon>Bacillati</taxon>
        <taxon>Actinomycetota</taxon>
        <taxon>Actinomycetes</taxon>
        <taxon>Micrococcales</taxon>
        <taxon>Intrasporangiaceae</taxon>
        <taxon>Nostocoides</taxon>
    </lineage>
</organism>
<dbReference type="InterPro" id="IPR036390">
    <property type="entry name" value="WH_DNA-bd_sf"/>
</dbReference>
<dbReference type="Pfam" id="PF03551">
    <property type="entry name" value="PadR"/>
    <property type="match status" value="1"/>
</dbReference>
<dbReference type="PANTHER" id="PTHR43252">
    <property type="entry name" value="TRANSCRIPTIONAL REGULATOR YQJI"/>
    <property type="match status" value="1"/>
</dbReference>
<proteinExistence type="predicted"/>
<feature type="domain" description="Transcription regulator PadR N-terminal" evidence="1">
    <location>
        <begin position="11"/>
        <end position="81"/>
    </location>
</feature>
<accession>A0ABN2L121</accession>
<dbReference type="RefSeq" id="WP_344067647.1">
    <property type="nucleotide sequence ID" value="NZ_BAAAPN010000059.1"/>
</dbReference>
<dbReference type="InterPro" id="IPR005149">
    <property type="entry name" value="Tscrpt_reg_PadR_N"/>
</dbReference>
<evidence type="ECO:0000259" key="1">
    <source>
        <dbReference type="Pfam" id="PF03551"/>
    </source>
</evidence>
<dbReference type="Gene3D" id="1.10.10.10">
    <property type="entry name" value="Winged helix-like DNA-binding domain superfamily/Winged helix DNA-binding domain"/>
    <property type="match status" value="1"/>
</dbReference>
<dbReference type="InterPro" id="IPR018309">
    <property type="entry name" value="Tscrpt_reg_PadR_C"/>
</dbReference>
<gene>
    <name evidence="3" type="ORF">GCM10009810_30040</name>
</gene>
<evidence type="ECO:0000259" key="2">
    <source>
        <dbReference type="Pfam" id="PF10400"/>
    </source>
</evidence>
<evidence type="ECO:0000313" key="4">
    <source>
        <dbReference type="Proteomes" id="UP001501475"/>
    </source>
</evidence>
<dbReference type="PANTHER" id="PTHR43252:SF6">
    <property type="entry name" value="NEGATIVE TRANSCRIPTION REGULATOR PADR"/>
    <property type="match status" value="1"/>
</dbReference>
<dbReference type="InterPro" id="IPR036388">
    <property type="entry name" value="WH-like_DNA-bd_sf"/>
</dbReference>
<reference evidence="3 4" key="1">
    <citation type="journal article" date="2019" name="Int. J. Syst. Evol. Microbiol.">
        <title>The Global Catalogue of Microorganisms (GCM) 10K type strain sequencing project: providing services to taxonomists for standard genome sequencing and annotation.</title>
        <authorList>
            <consortium name="The Broad Institute Genomics Platform"/>
            <consortium name="The Broad Institute Genome Sequencing Center for Infectious Disease"/>
            <person name="Wu L."/>
            <person name="Ma J."/>
        </authorList>
    </citation>
    <scope>NUCLEOTIDE SEQUENCE [LARGE SCALE GENOMIC DNA]</scope>
    <source>
        <strain evidence="3 4">JCM 15591</strain>
    </source>
</reference>
<evidence type="ECO:0000313" key="3">
    <source>
        <dbReference type="EMBL" id="GAA1769501.1"/>
    </source>
</evidence>
<sequence length="178" mass="19517">MSRRPQTELAVLGALSTGSMTGYEVRAAITEILGDFWHESFGQIYPALNALEQAGAIARSTPGRTSGSRFEITPAGTVLLRERLAEPHHATPPRNGLLLRLFFGTQLPPGRSRELLEAEIERAEVALARFAAIRADMDTEPPGAEHDYRALTLAYGEHHARAHLAWATEALRALPDRD</sequence>
<dbReference type="EMBL" id="BAAAPN010000059">
    <property type="protein sequence ID" value="GAA1769501.1"/>
    <property type="molecule type" value="Genomic_DNA"/>
</dbReference>